<dbReference type="InterPro" id="IPR036942">
    <property type="entry name" value="Beta-barrel_TonB_sf"/>
</dbReference>
<comment type="subcellular location">
    <subcellularLocation>
        <location evidence="1 12">Cell outer membrane</location>
        <topology evidence="1 12">Multi-pass membrane protein</topology>
    </subcellularLocation>
</comment>
<gene>
    <name evidence="17" type="ORF">SAMN05444008_103297</name>
</gene>
<feature type="domain" description="TonB-dependent receptor-like beta-barrel" evidence="15">
    <location>
        <begin position="294"/>
        <end position="729"/>
    </location>
</feature>
<sequence length="770" mass="85483">MFRNIRLQALLLCSLLAQTSFAQQILSARIINSQTGEPIQGASIQVPGRTTSSDARGAFSLSCPAGCSKATVSFIGYNSTEITVDSAQPFIRLSPITASLQEVVVSASRQAVRRSEAPVAIAAINNRMLQETKAISIDQLLNKVSGVNMVNLGNEQHQMSIRQPMTTKSLFLYLEDGIPIRTTGLFNHNALLELNMAAVKTMEVIKGPSSSVYGSEAIGGVINVITAAPTAQSFLKLSAQGNNIGYRRADLQSSASRGRWGFALNGYYAAKSNGFIEYSDFSKATLTARADYRISERTSLVNSATWMRYQSDMTGAADSLAFARRSFKSLQTFTYRNVDALRYRSTLTHHWNSAATTTASLVYRNNAIEQNPAYSIRNDYRRLVNGMWTGKKNVAHGEINRSAFNSYAFIGQHRQHLTWKNADLVGGASIDLSPTSYKANYIRINRDTASGKYTNFTAPDSVLTNYRTGINNYAAFANFEFNPVAKLRVVASLRYDQFVYRFNNYLTPSSFSGAPDTINHFSALSPKLGFTYNFSGRTGFYANYSQGFVPPQVTELYRGVKVPQIKPATFYNYEVGGWAEIIKGKLNTDFSLYQLEGTNEIISVRLDDGTTENRNAGRTSHKGVELGITGSVGKGLSYRFSAAYSEHHFDRFVEKGNNYSGKEMNGAPRWMHNAELWHRPASIKGLRLGAEWQCIGSYFMDPLNTEKYKGYQVLNLRAGYQHKGFEYWVNAMNITNAYYSYNTSKSSSGYNYTPADPRNFVIGVSCRIGK</sequence>
<accession>A0A1M4X9Q9</accession>
<evidence type="ECO:0000256" key="4">
    <source>
        <dbReference type="ARBA" id="ARBA00022496"/>
    </source>
</evidence>
<organism evidence="17 18">
    <name type="scientific">Cnuella takakiae</name>
    <dbReference type="NCBI Taxonomy" id="1302690"/>
    <lineage>
        <taxon>Bacteria</taxon>
        <taxon>Pseudomonadati</taxon>
        <taxon>Bacteroidota</taxon>
        <taxon>Chitinophagia</taxon>
        <taxon>Chitinophagales</taxon>
        <taxon>Chitinophagaceae</taxon>
        <taxon>Cnuella</taxon>
    </lineage>
</organism>
<reference evidence="17 18" key="1">
    <citation type="submission" date="2016-11" db="EMBL/GenBank/DDBJ databases">
        <authorList>
            <person name="Jaros S."/>
            <person name="Januszkiewicz K."/>
            <person name="Wedrychowicz H."/>
        </authorList>
    </citation>
    <scope>NUCLEOTIDE SEQUENCE [LARGE SCALE GENOMIC DNA]</scope>
    <source>
        <strain evidence="17 18">DSM 26897</strain>
    </source>
</reference>
<keyword evidence="3 12" id="KW-1134">Transmembrane beta strand</keyword>
<dbReference type="PANTHER" id="PTHR32552">
    <property type="entry name" value="FERRICHROME IRON RECEPTOR-RELATED"/>
    <property type="match status" value="1"/>
</dbReference>
<feature type="chain" id="PRO_5012296295" evidence="14">
    <location>
        <begin position="23"/>
        <end position="770"/>
    </location>
</feature>
<dbReference type="PANTHER" id="PTHR32552:SF68">
    <property type="entry name" value="FERRICHROME OUTER MEMBRANE TRANSPORTER_PHAGE RECEPTOR"/>
    <property type="match status" value="1"/>
</dbReference>
<proteinExistence type="inferred from homology"/>
<dbReference type="SUPFAM" id="SSF56935">
    <property type="entry name" value="Porins"/>
    <property type="match status" value="1"/>
</dbReference>
<dbReference type="SUPFAM" id="SSF49464">
    <property type="entry name" value="Carboxypeptidase regulatory domain-like"/>
    <property type="match status" value="1"/>
</dbReference>
<keyword evidence="6 14" id="KW-0732">Signal</keyword>
<feature type="domain" description="TonB-dependent receptor plug" evidence="16">
    <location>
        <begin position="115"/>
        <end position="221"/>
    </location>
</feature>
<evidence type="ECO:0000256" key="10">
    <source>
        <dbReference type="ARBA" id="ARBA00023136"/>
    </source>
</evidence>
<dbReference type="Gene3D" id="2.60.40.1120">
    <property type="entry name" value="Carboxypeptidase-like, regulatory domain"/>
    <property type="match status" value="1"/>
</dbReference>
<keyword evidence="17" id="KW-0675">Receptor</keyword>
<keyword evidence="9 13" id="KW-0798">TonB box</keyword>
<evidence type="ECO:0000256" key="5">
    <source>
        <dbReference type="ARBA" id="ARBA00022692"/>
    </source>
</evidence>
<dbReference type="InterPro" id="IPR012910">
    <property type="entry name" value="Plug_dom"/>
</dbReference>
<dbReference type="Pfam" id="PF07715">
    <property type="entry name" value="Plug"/>
    <property type="match status" value="1"/>
</dbReference>
<comment type="similarity">
    <text evidence="12 13">Belongs to the TonB-dependent receptor family.</text>
</comment>
<evidence type="ECO:0000256" key="14">
    <source>
        <dbReference type="SAM" id="SignalP"/>
    </source>
</evidence>
<dbReference type="GO" id="GO:0015344">
    <property type="term" value="F:siderophore uptake transmembrane transporter activity"/>
    <property type="evidence" value="ECO:0007669"/>
    <property type="project" value="TreeGrafter"/>
</dbReference>
<dbReference type="EMBL" id="FQUO01000003">
    <property type="protein sequence ID" value="SHE90193.1"/>
    <property type="molecule type" value="Genomic_DNA"/>
</dbReference>
<evidence type="ECO:0000313" key="18">
    <source>
        <dbReference type="Proteomes" id="UP000184368"/>
    </source>
</evidence>
<name>A0A1M4X9Q9_9BACT</name>
<dbReference type="OrthoDB" id="9782587at2"/>
<evidence type="ECO:0000256" key="8">
    <source>
        <dbReference type="ARBA" id="ARBA00023065"/>
    </source>
</evidence>
<evidence type="ECO:0000313" key="17">
    <source>
        <dbReference type="EMBL" id="SHE90193.1"/>
    </source>
</evidence>
<evidence type="ECO:0000256" key="1">
    <source>
        <dbReference type="ARBA" id="ARBA00004571"/>
    </source>
</evidence>
<keyword evidence="11 12" id="KW-0998">Cell outer membrane</keyword>
<dbReference type="InterPro" id="IPR039426">
    <property type="entry name" value="TonB-dep_rcpt-like"/>
</dbReference>
<dbReference type="Gene3D" id="2.40.170.20">
    <property type="entry name" value="TonB-dependent receptor, beta-barrel domain"/>
    <property type="match status" value="1"/>
</dbReference>
<evidence type="ECO:0000259" key="16">
    <source>
        <dbReference type="Pfam" id="PF07715"/>
    </source>
</evidence>
<keyword evidence="10 12" id="KW-0472">Membrane</keyword>
<evidence type="ECO:0000256" key="12">
    <source>
        <dbReference type="PROSITE-ProRule" id="PRU01360"/>
    </source>
</evidence>
<evidence type="ECO:0000256" key="6">
    <source>
        <dbReference type="ARBA" id="ARBA00022729"/>
    </source>
</evidence>
<evidence type="ECO:0000256" key="7">
    <source>
        <dbReference type="ARBA" id="ARBA00023004"/>
    </source>
</evidence>
<keyword evidence="8" id="KW-0406">Ion transport</keyword>
<keyword evidence="7" id="KW-0408">Iron</keyword>
<dbReference type="Pfam" id="PF13715">
    <property type="entry name" value="CarbopepD_reg_2"/>
    <property type="match status" value="1"/>
</dbReference>
<keyword evidence="5 12" id="KW-0812">Transmembrane</keyword>
<dbReference type="GO" id="GO:0009279">
    <property type="term" value="C:cell outer membrane"/>
    <property type="evidence" value="ECO:0007669"/>
    <property type="project" value="UniProtKB-SubCell"/>
</dbReference>
<dbReference type="InterPro" id="IPR037066">
    <property type="entry name" value="Plug_dom_sf"/>
</dbReference>
<dbReference type="Proteomes" id="UP000184368">
    <property type="component" value="Unassembled WGS sequence"/>
</dbReference>
<keyword evidence="18" id="KW-1185">Reference proteome</keyword>
<evidence type="ECO:0000256" key="9">
    <source>
        <dbReference type="ARBA" id="ARBA00023077"/>
    </source>
</evidence>
<dbReference type="STRING" id="1302690.BUE76_05920"/>
<evidence type="ECO:0000259" key="15">
    <source>
        <dbReference type="Pfam" id="PF00593"/>
    </source>
</evidence>
<dbReference type="InterPro" id="IPR000531">
    <property type="entry name" value="Beta-barrel_TonB"/>
</dbReference>
<dbReference type="Gene3D" id="2.170.130.10">
    <property type="entry name" value="TonB-dependent receptor, plug domain"/>
    <property type="match status" value="1"/>
</dbReference>
<dbReference type="AlphaFoldDB" id="A0A1M4X9Q9"/>
<keyword evidence="4" id="KW-0410">Iron transport</keyword>
<keyword evidence="2 12" id="KW-0813">Transport</keyword>
<evidence type="ECO:0000256" key="3">
    <source>
        <dbReference type="ARBA" id="ARBA00022452"/>
    </source>
</evidence>
<evidence type="ECO:0000256" key="2">
    <source>
        <dbReference type="ARBA" id="ARBA00022448"/>
    </source>
</evidence>
<dbReference type="RefSeq" id="WP_073040898.1">
    <property type="nucleotide sequence ID" value="NZ_FQUO01000003.1"/>
</dbReference>
<dbReference type="PROSITE" id="PS52016">
    <property type="entry name" value="TONB_DEPENDENT_REC_3"/>
    <property type="match status" value="1"/>
</dbReference>
<dbReference type="CDD" id="cd01347">
    <property type="entry name" value="ligand_gated_channel"/>
    <property type="match status" value="1"/>
</dbReference>
<evidence type="ECO:0000256" key="11">
    <source>
        <dbReference type="ARBA" id="ARBA00023237"/>
    </source>
</evidence>
<dbReference type="InterPro" id="IPR008969">
    <property type="entry name" value="CarboxyPept-like_regulatory"/>
</dbReference>
<feature type="signal peptide" evidence="14">
    <location>
        <begin position="1"/>
        <end position="22"/>
    </location>
</feature>
<protein>
    <submittedName>
        <fullName evidence="17">Outer membrane receptor proteins, mostly Fe transport</fullName>
    </submittedName>
</protein>
<dbReference type="Pfam" id="PF00593">
    <property type="entry name" value="TonB_dep_Rec_b-barrel"/>
    <property type="match status" value="1"/>
</dbReference>
<evidence type="ECO:0000256" key="13">
    <source>
        <dbReference type="RuleBase" id="RU003357"/>
    </source>
</evidence>